<evidence type="ECO:0000256" key="1">
    <source>
        <dbReference type="SAM" id="Coils"/>
    </source>
</evidence>
<dbReference type="AlphaFoldDB" id="A0A4U1FRX0"/>
<organism evidence="2 3">
    <name type="scientific">Monodon monoceros</name>
    <name type="common">Narwhal</name>
    <name type="synonym">Ceratodon monodon</name>
    <dbReference type="NCBI Taxonomy" id="40151"/>
    <lineage>
        <taxon>Eukaryota</taxon>
        <taxon>Metazoa</taxon>
        <taxon>Chordata</taxon>
        <taxon>Craniata</taxon>
        <taxon>Vertebrata</taxon>
        <taxon>Euteleostomi</taxon>
        <taxon>Mammalia</taxon>
        <taxon>Eutheria</taxon>
        <taxon>Laurasiatheria</taxon>
        <taxon>Artiodactyla</taxon>
        <taxon>Whippomorpha</taxon>
        <taxon>Cetacea</taxon>
        <taxon>Odontoceti</taxon>
        <taxon>Monodontidae</taxon>
        <taxon>Monodon</taxon>
    </lineage>
</organism>
<comment type="caution">
    <text evidence="2">The sequence shown here is derived from an EMBL/GenBank/DDBJ whole genome shotgun (WGS) entry which is preliminary data.</text>
</comment>
<accession>A0A4U1FRX0</accession>
<evidence type="ECO:0000313" key="3">
    <source>
        <dbReference type="Proteomes" id="UP000308365"/>
    </source>
</evidence>
<protein>
    <submittedName>
        <fullName evidence="2">Uncharacterized protein</fullName>
    </submittedName>
</protein>
<sequence length="115" mass="12467">MQEGKRPTDFVPCSPIVLSQSGLGFGEGAGIWISFEYPCCSPHLPDPLPCLAAPTPQCEEIKITVQKHRQSLRHSKEELNRLNQAIQWLTVEVDGTKSQVRGGSGGSGVVMVEGH</sequence>
<dbReference type="EMBL" id="RWIC01000023">
    <property type="protein sequence ID" value="TKC52754.1"/>
    <property type="molecule type" value="Genomic_DNA"/>
</dbReference>
<name>A0A4U1FRX0_MONMO</name>
<proteinExistence type="predicted"/>
<reference evidence="3" key="1">
    <citation type="journal article" date="2019" name="IScience">
        <title>Narwhal Genome Reveals Long-Term Low Genetic Diversity despite Current Large Abundance Size.</title>
        <authorList>
            <person name="Westbury M.V."/>
            <person name="Petersen B."/>
            <person name="Garde E."/>
            <person name="Heide-Jorgensen M.P."/>
            <person name="Lorenzen E.D."/>
        </authorList>
    </citation>
    <scope>NUCLEOTIDE SEQUENCE [LARGE SCALE GENOMIC DNA]</scope>
</reference>
<gene>
    <name evidence="2" type="ORF">EI555_004614</name>
</gene>
<feature type="coiled-coil region" evidence="1">
    <location>
        <begin position="65"/>
        <end position="92"/>
    </location>
</feature>
<dbReference type="Proteomes" id="UP000308365">
    <property type="component" value="Unassembled WGS sequence"/>
</dbReference>
<evidence type="ECO:0000313" key="2">
    <source>
        <dbReference type="EMBL" id="TKC52754.1"/>
    </source>
</evidence>
<keyword evidence="1" id="KW-0175">Coiled coil</keyword>